<evidence type="ECO:0000256" key="4">
    <source>
        <dbReference type="ARBA" id="ARBA00022490"/>
    </source>
</evidence>
<evidence type="ECO:0000256" key="5">
    <source>
        <dbReference type="ARBA" id="ARBA00022491"/>
    </source>
</evidence>
<dbReference type="Proteomes" id="UP001274830">
    <property type="component" value="Unassembled WGS sequence"/>
</dbReference>
<evidence type="ECO:0000256" key="9">
    <source>
        <dbReference type="SAM" id="MobiDB-lite"/>
    </source>
</evidence>
<feature type="compositionally biased region" description="Low complexity" evidence="9">
    <location>
        <begin position="377"/>
        <end position="387"/>
    </location>
</feature>
<feature type="region of interest" description="Disordered" evidence="9">
    <location>
        <begin position="318"/>
        <end position="422"/>
    </location>
</feature>
<comment type="subcellular location">
    <subcellularLocation>
        <location evidence="2">Cytoplasm</location>
    </subcellularLocation>
    <subcellularLocation>
        <location evidence="1">Nucleus</location>
    </subcellularLocation>
</comment>
<keyword evidence="5" id="KW-0678">Repressor</keyword>
<reference evidence="10" key="1">
    <citation type="submission" date="2023-07" db="EMBL/GenBank/DDBJ databases">
        <title>Black Yeasts Isolated from many extreme environments.</title>
        <authorList>
            <person name="Coleine C."/>
            <person name="Stajich J.E."/>
            <person name="Selbmann L."/>
        </authorList>
    </citation>
    <scope>NUCLEOTIDE SEQUENCE</scope>
    <source>
        <strain evidence="10">CCFEE 5485</strain>
    </source>
</reference>
<dbReference type="InterPro" id="IPR013734">
    <property type="entry name" value="TF_Nrm1/Whi5"/>
</dbReference>
<evidence type="ECO:0000256" key="2">
    <source>
        <dbReference type="ARBA" id="ARBA00004496"/>
    </source>
</evidence>
<organism evidence="10 11">
    <name type="scientific">Recurvomyces mirabilis</name>
    <dbReference type="NCBI Taxonomy" id="574656"/>
    <lineage>
        <taxon>Eukaryota</taxon>
        <taxon>Fungi</taxon>
        <taxon>Dikarya</taxon>
        <taxon>Ascomycota</taxon>
        <taxon>Pezizomycotina</taxon>
        <taxon>Dothideomycetes</taxon>
        <taxon>Dothideomycetidae</taxon>
        <taxon>Mycosphaerellales</taxon>
        <taxon>Teratosphaeriaceae</taxon>
        <taxon>Recurvomyces</taxon>
    </lineage>
</organism>
<feature type="compositionally biased region" description="Low complexity" evidence="9">
    <location>
        <begin position="404"/>
        <end position="422"/>
    </location>
</feature>
<feature type="compositionally biased region" description="Polar residues" evidence="9">
    <location>
        <begin position="126"/>
        <end position="146"/>
    </location>
</feature>
<evidence type="ECO:0000256" key="8">
    <source>
        <dbReference type="ARBA" id="ARBA00023242"/>
    </source>
</evidence>
<name>A0AAE0TT53_9PEZI</name>
<feature type="compositionally biased region" description="Polar residues" evidence="9">
    <location>
        <begin position="318"/>
        <end position="328"/>
    </location>
</feature>
<evidence type="ECO:0000256" key="7">
    <source>
        <dbReference type="ARBA" id="ARBA00023163"/>
    </source>
</evidence>
<evidence type="ECO:0000313" key="11">
    <source>
        <dbReference type="Proteomes" id="UP001274830"/>
    </source>
</evidence>
<dbReference type="InterPro" id="IPR039198">
    <property type="entry name" value="Srl3/Whi5"/>
</dbReference>
<feature type="compositionally biased region" description="Polar residues" evidence="9">
    <location>
        <begin position="41"/>
        <end position="92"/>
    </location>
</feature>
<keyword evidence="8" id="KW-0539">Nucleus</keyword>
<feature type="region of interest" description="Disordered" evidence="9">
    <location>
        <begin position="1"/>
        <end position="114"/>
    </location>
</feature>
<dbReference type="PANTHER" id="PTHR28246:SF1">
    <property type="entry name" value="G1-SPECIFIC TRANSCRIPTIONAL REPRESSOR WHI5-RELATED"/>
    <property type="match status" value="1"/>
</dbReference>
<protein>
    <submittedName>
        <fullName evidence="10">Uncharacterized protein</fullName>
    </submittedName>
</protein>
<evidence type="ECO:0000256" key="6">
    <source>
        <dbReference type="ARBA" id="ARBA00023015"/>
    </source>
</evidence>
<keyword evidence="7" id="KW-0804">Transcription</keyword>
<comment type="caution">
    <text evidence="10">The sequence shown here is derived from an EMBL/GenBank/DDBJ whole genome shotgun (WGS) entry which is preliminary data.</text>
</comment>
<keyword evidence="11" id="KW-1185">Reference proteome</keyword>
<dbReference type="Pfam" id="PF08528">
    <property type="entry name" value="Whi5"/>
    <property type="match status" value="1"/>
</dbReference>
<proteinExistence type="inferred from homology"/>
<dbReference type="GO" id="GO:0003712">
    <property type="term" value="F:transcription coregulator activity"/>
    <property type="evidence" value="ECO:0007669"/>
    <property type="project" value="TreeGrafter"/>
</dbReference>
<evidence type="ECO:0000313" key="10">
    <source>
        <dbReference type="EMBL" id="KAK3671628.1"/>
    </source>
</evidence>
<evidence type="ECO:0000256" key="3">
    <source>
        <dbReference type="ARBA" id="ARBA00006922"/>
    </source>
</evidence>
<dbReference type="AlphaFoldDB" id="A0AAE0TT53"/>
<dbReference type="EMBL" id="JAUTXT010000041">
    <property type="protein sequence ID" value="KAK3671628.1"/>
    <property type="molecule type" value="Genomic_DNA"/>
</dbReference>
<keyword evidence="6" id="KW-0805">Transcription regulation</keyword>
<gene>
    <name evidence="10" type="ORF">LTR78_008551</name>
</gene>
<accession>A0AAE0TT53</accession>
<dbReference type="GO" id="GO:0033309">
    <property type="term" value="C:SBF transcription complex"/>
    <property type="evidence" value="ECO:0007669"/>
    <property type="project" value="TreeGrafter"/>
</dbReference>
<comment type="similarity">
    <text evidence="3">Belongs to the WHI5/NRM1 family.</text>
</comment>
<keyword evidence="4" id="KW-0963">Cytoplasm</keyword>
<dbReference type="GO" id="GO:0000082">
    <property type="term" value="P:G1/S transition of mitotic cell cycle"/>
    <property type="evidence" value="ECO:0007669"/>
    <property type="project" value="InterPro"/>
</dbReference>
<dbReference type="PANTHER" id="PTHR28246">
    <property type="entry name" value="G1-SPECIFIC TRANSCRIPTIONAL REPRESSOR WHI5-RELATED"/>
    <property type="match status" value="1"/>
</dbReference>
<feature type="region of interest" description="Disordered" evidence="9">
    <location>
        <begin position="263"/>
        <end position="282"/>
    </location>
</feature>
<feature type="compositionally biased region" description="Polar residues" evidence="9">
    <location>
        <begin position="1"/>
        <end position="16"/>
    </location>
</feature>
<dbReference type="GO" id="GO:0005737">
    <property type="term" value="C:cytoplasm"/>
    <property type="evidence" value="ECO:0007669"/>
    <property type="project" value="UniProtKB-SubCell"/>
</dbReference>
<feature type="region of interest" description="Disordered" evidence="9">
    <location>
        <begin position="126"/>
        <end position="187"/>
    </location>
</feature>
<evidence type="ECO:0000256" key="1">
    <source>
        <dbReference type="ARBA" id="ARBA00004123"/>
    </source>
</evidence>
<sequence>METLSSYPVTPRSQVSHLRHTTTRNPGPTSVMHAPARDAHANTTSETNAQQPWSASQESIISARSDASSVRQPHLQTSNSNLSQLTNDTDPTSPAIPVPERQYDQHHKSVTSAAQRAITPEDQIQSTHNPLASPLSTLSPTATNGAKRTASGHVKNAPSLPNTPMTGTFPGRRSRAGSMSSTGSRAGELAATLKSRLGYAMAKVQHGWEHKTIAEVEQLAAYKASPQRYSMSHVEYSKRPVSAGLSNGTARLSMYENYAPLSYDGTTSPPPKRRSGNFSTFMASPQQPRYVAHNPPQLQPSADIRPGSMQQTYYSAPSSQQIGYNNAMSPPRTPMNGHPRRPPTIRTDTQTAEAERDALQALYQLGSPHASQISRNTTATSQTSSSQESPLRNEFPTPRRVTFARSVSEASSARGSSASDGQ</sequence>